<dbReference type="AlphaFoldDB" id="A0AAD9VXD6"/>
<dbReference type="InterPro" id="IPR056693">
    <property type="entry name" value="DUF7791"/>
</dbReference>
<feature type="chain" id="PRO_5042049128" description="NACHT domain-containing protein" evidence="3">
    <location>
        <begin position="26"/>
        <end position="928"/>
    </location>
</feature>
<feature type="domain" description="DUF7791" evidence="5">
    <location>
        <begin position="583"/>
        <end position="734"/>
    </location>
</feature>
<feature type="signal peptide" evidence="3">
    <location>
        <begin position="1"/>
        <end position="25"/>
    </location>
</feature>
<proteinExistence type="predicted"/>
<dbReference type="EMBL" id="JAUJFL010000009">
    <property type="protein sequence ID" value="KAK2597914.1"/>
    <property type="molecule type" value="Genomic_DNA"/>
</dbReference>
<gene>
    <name evidence="6" type="ORF">N8I77_012666</name>
</gene>
<feature type="coiled-coil region" evidence="2">
    <location>
        <begin position="46"/>
        <end position="80"/>
    </location>
</feature>
<keyword evidence="7" id="KW-1185">Reference proteome</keyword>
<dbReference type="Pfam" id="PF24883">
    <property type="entry name" value="NPHP3_N"/>
    <property type="match status" value="1"/>
</dbReference>
<evidence type="ECO:0000259" key="5">
    <source>
        <dbReference type="Pfam" id="PF25053"/>
    </source>
</evidence>
<dbReference type="InterPro" id="IPR027417">
    <property type="entry name" value="P-loop_NTPase"/>
</dbReference>
<dbReference type="InterPro" id="IPR056884">
    <property type="entry name" value="NPHP3-like_N"/>
</dbReference>
<reference evidence="6" key="1">
    <citation type="submission" date="2023-06" db="EMBL/GenBank/DDBJ databases">
        <authorList>
            <person name="Noh H."/>
        </authorList>
    </citation>
    <scope>NUCLEOTIDE SEQUENCE</scope>
    <source>
        <strain evidence="6">DUCC20226</strain>
    </source>
</reference>
<dbReference type="Gene3D" id="3.40.50.300">
    <property type="entry name" value="P-loop containing nucleotide triphosphate hydrolases"/>
    <property type="match status" value="1"/>
</dbReference>
<dbReference type="Pfam" id="PF25053">
    <property type="entry name" value="DUF7791"/>
    <property type="match status" value="1"/>
</dbReference>
<feature type="domain" description="Nephrocystin 3-like N-terminal" evidence="4">
    <location>
        <begin position="276"/>
        <end position="365"/>
    </location>
</feature>
<comment type="caution">
    <text evidence="6">The sequence shown here is derived from an EMBL/GenBank/DDBJ whole genome shotgun (WGS) entry which is preliminary data.</text>
</comment>
<keyword evidence="1" id="KW-0677">Repeat</keyword>
<keyword evidence="3" id="KW-0732">Signal</keyword>
<sequence>MDPISALSLVANIFAVISFTGEVLSTAAQVKEQGSTERHGGLFLLSRDLQQTAGRLRNSIEQAATEKKSHQNEADKEMIELASKAVATASHVSEMMDKIRPRDLAVCNVIKKTALTLWKKREIDEAEQRLKELRDQLNFRVVVSLRDKLDAQATLGSETFMALDTQTREIAAKFLESQVGLDAILSAQLDSNEQAARRHREIMTSLGKGEPESQDPIIPTELSSKKQLWNMDRAFRSSLWYPTMEEREQGIWSPHKGTLDWVFQSNPAEMQVPWDDFNNFVTEGCGTYWITGKAGSGKSTLMKHINMHPKLDDALTRWAAGRELFKASFYFYYLGTDMQKSEIGLLRSLVLALMRASHPKTHGVFWRNEEQRFFTHLGSGDLALSTERVKIAFPERFESMQLSSERPTSFEPSRNELLMALNRILQQQPNACFFLSIDGLDEYDAVSTEMSDLAEILKAICQRDNVKAVISSRPWAVFEDAFAASPRLQLHQLTHQDISFYVSDKMEHDFRMQRLLKSHPEESKALMEEVVEASAGVFLWVRLVVQSLMVGLVNRDGVADLQRRLRELPTDLDELYRVMLRRVPDSYRPQTSRLLELAYYGTRDRWKLSVFGLHYAFELDEEKVLEAPIGPLPSEELAEVTEDMERILQSRCLGFVEVVPVDTTWLAHGPDTLDTRHKQTDAVRFIHRSAVEFLRQPDTWSQYITQWKDASFEPTIALLSSAVHTLKRLQFDNSMESVGIIRSMALYAGYRALEAEQLTKRASSELLLELDRVMVIHFKDLLVQGRLNDGSLVSRHKCVLCKGIHHGQCSSHWSKMCFEQSPRSRTAFSSFAASLQLRYFIQHQVACHGHQFLNEEEEPLLAYVEEARSSQPGTADEPHISVDPELVKFLQGLSRKALFSKENVLEMWSKRRSRKRDVLRQPMIPSGL</sequence>
<evidence type="ECO:0000313" key="6">
    <source>
        <dbReference type="EMBL" id="KAK2597914.1"/>
    </source>
</evidence>
<evidence type="ECO:0000259" key="4">
    <source>
        <dbReference type="Pfam" id="PF24883"/>
    </source>
</evidence>
<accession>A0AAD9VXD6</accession>
<dbReference type="Proteomes" id="UP001265746">
    <property type="component" value="Unassembled WGS sequence"/>
</dbReference>
<evidence type="ECO:0008006" key="8">
    <source>
        <dbReference type="Google" id="ProtNLM"/>
    </source>
</evidence>
<evidence type="ECO:0000256" key="2">
    <source>
        <dbReference type="SAM" id="Coils"/>
    </source>
</evidence>
<evidence type="ECO:0000256" key="3">
    <source>
        <dbReference type="SAM" id="SignalP"/>
    </source>
</evidence>
<evidence type="ECO:0000313" key="7">
    <source>
        <dbReference type="Proteomes" id="UP001265746"/>
    </source>
</evidence>
<organism evidence="6 7">
    <name type="scientific">Phomopsis amygdali</name>
    <name type="common">Fusicoccum amygdali</name>
    <dbReference type="NCBI Taxonomy" id="1214568"/>
    <lineage>
        <taxon>Eukaryota</taxon>
        <taxon>Fungi</taxon>
        <taxon>Dikarya</taxon>
        <taxon>Ascomycota</taxon>
        <taxon>Pezizomycotina</taxon>
        <taxon>Sordariomycetes</taxon>
        <taxon>Sordariomycetidae</taxon>
        <taxon>Diaporthales</taxon>
        <taxon>Diaporthaceae</taxon>
        <taxon>Diaporthe</taxon>
    </lineage>
</organism>
<name>A0AAD9VXD6_PHOAM</name>
<keyword evidence="2" id="KW-0175">Coiled coil</keyword>
<evidence type="ECO:0000256" key="1">
    <source>
        <dbReference type="ARBA" id="ARBA00022737"/>
    </source>
</evidence>
<dbReference type="PANTHER" id="PTHR10039">
    <property type="entry name" value="AMELOGENIN"/>
    <property type="match status" value="1"/>
</dbReference>
<protein>
    <recommendedName>
        <fullName evidence="8">NACHT domain-containing protein</fullName>
    </recommendedName>
</protein>
<dbReference type="PANTHER" id="PTHR10039:SF5">
    <property type="entry name" value="NACHT DOMAIN-CONTAINING PROTEIN"/>
    <property type="match status" value="1"/>
</dbReference>